<feature type="transmembrane region" description="Helical" evidence="6">
    <location>
        <begin position="61"/>
        <end position="83"/>
    </location>
</feature>
<dbReference type="Gene3D" id="1.20.1250.20">
    <property type="entry name" value="MFS general substrate transporter like domains"/>
    <property type="match status" value="1"/>
</dbReference>
<dbReference type="EMBL" id="FQWD01000005">
    <property type="protein sequence ID" value="SHG86170.1"/>
    <property type="molecule type" value="Genomic_DNA"/>
</dbReference>
<dbReference type="RefSeq" id="WP_073324108.1">
    <property type="nucleotide sequence ID" value="NZ_FQWD01000005.1"/>
</dbReference>
<dbReference type="PANTHER" id="PTHR43124:SF5">
    <property type="entry name" value="PURINE RIBONUCLEOSIDE EFFLUX PUMP NEPI"/>
    <property type="match status" value="1"/>
</dbReference>
<evidence type="ECO:0000256" key="5">
    <source>
        <dbReference type="ARBA" id="ARBA00023136"/>
    </source>
</evidence>
<dbReference type="InterPro" id="IPR020846">
    <property type="entry name" value="MFS_dom"/>
</dbReference>
<dbReference type="GO" id="GO:0005886">
    <property type="term" value="C:plasma membrane"/>
    <property type="evidence" value="ECO:0007669"/>
    <property type="project" value="UniProtKB-SubCell"/>
</dbReference>
<feature type="transmembrane region" description="Helical" evidence="6">
    <location>
        <begin position="175"/>
        <end position="194"/>
    </location>
</feature>
<protein>
    <submittedName>
        <fullName evidence="8">Predicted arabinose efflux permease, MFS family</fullName>
    </submittedName>
</protein>
<sequence length="404" mass="42128">MQAKPDHPDTTLNSPAQQDAAYWSGVFAMSLCIFALIASEFMPVSLLTPIASSFGVSEGMVGQGIAISGAFAVLTSLFIPVIAGGLDRKYLLLGMTALMGTSGAVIALSANYFTYMLGRILIGVVVGGFWSMSAAAAMRLVPAHKVPRALAIFNGGNALAMIIAAPLGAYLGAVMGWRGAFFCLVPLSVVTFVWQWRSLPLMPVTPSANKGTPALQVVGLLARRYVLIGSLAVGTFFMGQFTLYTYVRPFLESALAADVQTVSSVLLVIGIAGFVGTSLVNRVLSISVNKTLIVIPILMAFIALLIVSLQSALLPVAILLALWGFIATAAPVGWWAWLTNNLPNDAEAGGGLMVAVIQLSIALGSTLGGLLFDTKGYAVTFVASAGLLFVAALLARASAKYSQA</sequence>
<feature type="transmembrane region" description="Helical" evidence="6">
    <location>
        <begin position="259"/>
        <end position="280"/>
    </location>
</feature>
<accession>A0A1M5N9H3</accession>
<keyword evidence="3 6" id="KW-0812">Transmembrane</keyword>
<gene>
    <name evidence="8" type="ORF">SAMN05216361_3129</name>
</gene>
<dbReference type="Proteomes" id="UP000184520">
    <property type="component" value="Unassembled WGS sequence"/>
</dbReference>
<evidence type="ECO:0000256" key="1">
    <source>
        <dbReference type="ARBA" id="ARBA00004651"/>
    </source>
</evidence>
<name>A0A1M5N9H3_9ALTE</name>
<dbReference type="InterPro" id="IPR036259">
    <property type="entry name" value="MFS_trans_sf"/>
</dbReference>
<dbReference type="PROSITE" id="PS50850">
    <property type="entry name" value="MFS"/>
    <property type="match status" value="1"/>
</dbReference>
<dbReference type="InterPro" id="IPR050189">
    <property type="entry name" value="MFS_Efflux_Transporters"/>
</dbReference>
<keyword evidence="5 6" id="KW-0472">Membrane</keyword>
<keyword evidence="9" id="KW-1185">Reference proteome</keyword>
<organism evidence="8 9">
    <name type="scientific">Marisediminitalea aggregata</name>
    <dbReference type="NCBI Taxonomy" id="634436"/>
    <lineage>
        <taxon>Bacteria</taxon>
        <taxon>Pseudomonadati</taxon>
        <taxon>Pseudomonadota</taxon>
        <taxon>Gammaproteobacteria</taxon>
        <taxon>Alteromonadales</taxon>
        <taxon>Alteromonadaceae</taxon>
        <taxon>Marisediminitalea</taxon>
    </lineage>
</organism>
<feature type="transmembrane region" description="Helical" evidence="6">
    <location>
        <begin position="90"/>
        <end position="110"/>
    </location>
</feature>
<feature type="transmembrane region" description="Helical" evidence="6">
    <location>
        <begin position="292"/>
        <end position="310"/>
    </location>
</feature>
<feature type="transmembrane region" description="Helical" evidence="6">
    <location>
        <begin position="225"/>
        <end position="247"/>
    </location>
</feature>
<feature type="transmembrane region" description="Helical" evidence="6">
    <location>
        <begin position="350"/>
        <end position="371"/>
    </location>
</feature>
<dbReference type="OrthoDB" id="9812189at2"/>
<feature type="domain" description="Major facilitator superfamily (MFS) profile" evidence="7">
    <location>
        <begin position="18"/>
        <end position="403"/>
    </location>
</feature>
<feature type="transmembrane region" description="Helical" evidence="6">
    <location>
        <begin position="116"/>
        <end position="137"/>
    </location>
</feature>
<evidence type="ECO:0000256" key="4">
    <source>
        <dbReference type="ARBA" id="ARBA00022989"/>
    </source>
</evidence>
<evidence type="ECO:0000313" key="8">
    <source>
        <dbReference type="EMBL" id="SHG86170.1"/>
    </source>
</evidence>
<keyword evidence="4 6" id="KW-1133">Transmembrane helix</keyword>
<comment type="subcellular location">
    <subcellularLocation>
        <location evidence="1">Cell membrane</location>
        <topology evidence="1">Multi-pass membrane protein</topology>
    </subcellularLocation>
</comment>
<dbReference type="Pfam" id="PF07690">
    <property type="entry name" value="MFS_1"/>
    <property type="match status" value="1"/>
</dbReference>
<dbReference type="GO" id="GO:0022857">
    <property type="term" value="F:transmembrane transporter activity"/>
    <property type="evidence" value="ECO:0007669"/>
    <property type="project" value="InterPro"/>
</dbReference>
<evidence type="ECO:0000259" key="7">
    <source>
        <dbReference type="PROSITE" id="PS50850"/>
    </source>
</evidence>
<dbReference type="SUPFAM" id="SSF103473">
    <property type="entry name" value="MFS general substrate transporter"/>
    <property type="match status" value="1"/>
</dbReference>
<evidence type="ECO:0000313" key="9">
    <source>
        <dbReference type="Proteomes" id="UP000184520"/>
    </source>
</evidence>
<evidence type="ECO:0000256" key="3">
    <source>
        <dbReference type="ARBA" id="ARBA00022692"/>
    </source>
</evidence>
<proteinExistence type="predicted"/>
<reference evidence="9" key="1">
    <citation type="submission" date="2016-11" db="EMBL/GenBank/DDBJ databases">
        <authorList>
            <person name="Varghese N."/>
            <person name="Submissions S."/>
        </authorList>
    </citation>
    <scope>NUCLEOTIDE SEQUENCE [LARGE SCALE GENOMIC DNA]</scope>
    <source>
        <strain evidence="9">CGMCC 1.8995</strain>
    </source>
</reference>
<feature type="transmembrane region" description="Helical" evidence="6">
    <location>
        <begin position="20"/>
        <end position="41"/>
    </location>
</feature>
<dbReference type="PANTHER" id="PTHR43124">
    <property type="entry name" value="PURINE EFFLUX PUMP PBUE"/>
    <property type="match status" value="1"/>
</dbReference>
<dbReference type="STRING" id="634436.SAMN05216361_3129"/>
<dbReference type="InterPro" id="IPR011701">
    <property type="entry name" value="MFS"/>
</dbReference>
<feature type="transmembrane region" description="Helical" evidence="6">
    <location>
        <begin position="316"/>
        <end position="338"/>
    </location>
</feature>
<evidence type="ECO:0000256" key="2">
    <source>
        <dbReference type="ARBA" id="ARBA00022475"/>
    </source>
</evidence>
<feature type="transmembrane region" description="Helical" evidence="6">
    <location>
        <begin position="377"/>
        <end position="395"/>
    </location>
</feature>
<dbReference type="CDD" id="cd17324">
    <property type="entry name" value="MFS_NepI_like"/>
    <property type="match status" value="1"/>
</dbReference>
<keyword evidence="2" id="KW-1003">Cell membrane</keyword>
<dbReference type="AlphaFoldDB" id="A0A1M5N9H3"/>
<evidence type="ECO:0000256" key="6">
    <source>
        <dbReference type="SAM" id="Phobius"/>
    </source>
</evidence>
<feature type="transmembrane region" description="Helical" evidence="6">
    <location>
        <begin position="149"/>
        <end position="169"/>
    </location>
</feature>